<proteinExistence type="predicted"/>
<protein>
    <recommendedName>
        <fullName evidence="3">DUF4263 domain-containing protein</fullName>
    </recommendedName>
</protein>
<sequence>MDEYRRRHGNKTPQGRALTYENAVNEEFASRREWLDEQLSKLPVQQADQLARRVWQDDHYWSVHFEMAVGAALRQTGLTVTYDHSWYHQTPDWTVFSATGEPLCIVEVHTASPAQVTYKNMRAWHQLTQHIKTIPIGVVLMLEPTDRPIAAPESKVAKKIAGEVRKALCSPFCPSRIPTSFGYTFLIQGDGYGGTLPSPFGLYACFEPPSSIAGQISAAQIVTPVRGKISKYRKLVEEHELPLVVAVGAHPFTGLGLRELDDLLTGEQVITFQFKPGDTYIGEAAIPPPRWDMPAELAGLLWIDNKFPFTVTSRPNPSAHRPMPALLANLGS</sequence>
<evidence type="ECO:0008006" key="3">
    <source>
        <dbReference type="Google" id="ProtNLM"/>
    </source>
</evidence>
<dbReference type="EMBL" id="BOOF01000034">
    <property type="protein sequence ID" value="GIH64792.1"/>
    <property type="molecule type" value="Genomic_DNA"/>
</dbReference>
<comment type="caution">
    <text evidence="1">The sequence shown here is derived from an EMBL/GenBank/DDBJ whole genome shotgun (WGS) entry which is preliminary data.</text>
</comment>
<organism evidence="1 2">
    <name type="scientific">Microbispora siamensis</name>
    <dbReference type="NCBI Taxonomy" id="564413"/>
    <lineage>
        <taxon>Bacteria</taxon>
        <taxon>Bacillati</taxon>
        <taxon>Actinomycetota</taxon>
        <taxon>Actinomycetes</taxon>
        <taxon>Streptosporangiales</taxon>
        <taxon>Streptosporangiaceae</taxon>
        <taxon>Microbispora</taxon>
    </lineage>
</organism>
<gene>
    <name evidence="1" type="ORF">Msi02_56090</name>
</gene>
<accession>A0ABQ4GTP5</accession>
<evidence type="ECO:0000313" key="1">
    <source>
        <dbReference type="EMBL" id="GIH64792.1"/>
    </source>
</evidence>
<reference evidence="1 2" key="1">
    <citation type="submission" date="2021-01" db="EMBL/GenBank/DDBJ databases">
        <title>Whole genome shotgun sequence of Microbispora siamensis NBRC 104113.</title>
        <authorList>
            <person name="Komaki H."/>
            <person name="Tamura T."/>
        </authorList>
    </citation>
    <scope>NUCLEOTIDE SEQUENCE [LARGE SCALE GENOMIC DNA]</scope>
    <source>
        <strain evidence="1 2">NBRC 104113</strain>
    </source>
</reference>
<dbReference type="RefSeq" id="WP_204050986.1">
    <property type="nucleotide sequence ID" value="NZ_BOOF01000034.1"/>
</dbReference>
<name>A0ABQ4GTP5_9ACTN</name>
<evidence type="ECO:0000313" key="2">
    <source>
        <dbReference type="Proteomes" id="UP000660454"/>
    </source>
</evidence>
<dbReference type="Proteomes" id="UP000660454">
    <property type="component" value="Unassembled WGS sequence"/>
</dbReference>
<keyword evidence="2" id="KW-1185">Reference proteome</keyword>